<sequence>MIVGIDPDLVKSGVAIVKDGKLVDLMLLDFFELITLFAEHEDEIEKVVVEAGWLIAKSNWHGAGKNKAVCERIAKSVGENHATGKLIAHMAERMGLKVQLLKPLGKKNAEQFKRMTGWQRRTNQETRDAGLLIHGMQ</sequence>
<protein>
    <recommendedName>
        <fullName evidence="3">YqgF/RNase H-like domain-containing protein</fullName>
    </recommendedName>
</protein>
<organism evidence="1 2">
    <name type="scientific">Acinetobacter schindleri NIPH 900</name>
    <dbReference type="NCBI Taxonomy" id="1217675"/>
    <lineage>
        <taxon>Bacteria</taxon>
        <taxon>Pseudomonadati</taxon>
        <taxon>Pseudomonadota</taxon>
        <taxon>Gammaproteobacteria</taxon>
        <taxon>Moraxellales</taxon>
        <taxon>Moraxellaceae</taxon>
        <taxon>Acinetobacter</taxon>
    </lineage>
</organism>
<evidence type="ECO:0008006" key="3">
    <source>
        <dbReference type="Google" id="ProtNLM"/>
    </source>
</evidence>
<reference evidence="1 2" key="1">
    <citation type="submission" date="2013-02" db="EMBL/GenBank/DDBJ databases">
        <title>The Genome Sequence of Acinetobacter schindleri NIPH 900.</title>
        <authorList>
            <consortium name="The Broad Institute Genome Sequencing Platform"/>
            <consortium name="The Broad Institute Genome Sequencing Center for Infectious Disease"/>
            <person name="Cerqueira G."/>
            <person name="Feldgarden M."/>
            <person name="Courvalin P."/>
            <person name="Perichon B."/>
            <person name="Grillot-Courvalin C."/>
            <person name="Clermont D."/>
            <person name="Rocha E."/>
            <person name="Yoon E.-J."/>
            <person name="Nemec A."/>
            <person name="Walker B."/>
            <person name="Young S.K."/>
            <person name="Zeng Q."/>
            <person name="Gargeya S."/>
            <person name="Fitzgerald M."/>
            <person name="Haas B."/>
            <person name="Abouelleil A."/>
            <person name="Alvarado L."/>
            <person name="Arachchi H.M."/>
            <person name="Berlin A.M."/>
            <person name="Chapman S.B."/>
            <person name="Dewar J."/>
            <person name="Goldberg J."/>
            <person name="Griggs A."/>
            <person name="Gujja S."/>
            <person name="Hansen M."/>
            <person name="Howarth C."/>
            <person name="Imamovic A."/>
            <person name="Larimer J."/>
            <person name="McCowan C."/>
            <person name="Murphy C."/>
            <person name="Neiman D."/>
            <person name="Pearson M."/>
            <person name="Priest M."/>
            <person name="Roberts A."/>
            <person name="Saif S."/>
            <person name="Shea T."/>
            <person name="Sisk P."/>
            <person name="Sykes S."/>
            <person name="Wortman J."/>
            <person name="Nusbaum C."/>
            <person name="Birren B."/>
        </authorList>
    </citation>
    <scope>NUCLEOTIDE SEQUENCE [LARGE SCALE GENOMIC DNA]</scope>
    <source>
        <strain evidence="1 2">NIPH 900</strain>
    </source>
</reference>
<comment type="caution">
    <text evidence="1">The sequence shown here is derived from an EMBL/GenBank/DDBJ whole genome shotgun (WGS) entry which is preliminary data.</text>
</comment>
<evidence type="ECO:0000313" key="2">
    <source>
        <dbReference type="Proteomes" id="UP000018438"/>
    </source>
</evidence>
<dbReference type="EMBL" id="APPI01000010">
    <property type="protein sequence ID" value="ENV14229.1"/>
    <property type="molecule type" value="Genomic_DNA"/>
</dbReference>
<gene>
    <name evidence="1" type="ORF">F965_00472</name>
</gene>
<proteinExistence type="predicted"/>
<name>N8XYU4_9GAMM</name>
<dbReference type="PATRIC" id="fig|1217675.3.peg.454"/>
<accession>N8XYU4</accession>
<evidence type="ECO:0000313" key="1">
    <source>
        <dbReference type="EMBL" id="ENV14229.1"/>
    </source>
</evidence>
<keyword evidence="2" id="KW-1185">Reference proteome</keyword>
<dbReference type="RefSeq" id="WP_004812438.1">
    <property type="nucleotide sequence ID" value="NZ_KB849450.1"/>
</dbReference>
<dbReference type="AlphaFoldDB" id="N8XYU4"/>
<dbReference type="Proteomes" id="UP000018438">
    <property type="component" value="Unassembled WGS sequence"/>
</dbReference>
<dbReference type="HOGENOM" id="CLU_126938_0_0_6"/>